<dbReference type="PANTHER" id="PTHR43038">
    <property type="entry name" value="ATP-BINDING CASSETTE, SUB-FAMILY H, MEMBER 1"/>
    <property type="match status" value="1"/>
</dbReference>
<proteinExistence type="predicted"/>
<evidence type="ECO:0000313" key="4">
    <source>
        <dbReference type="EMBL" id="REG11490.1"/>
    </source>
</evidence>
<accession>A0A347ZRM4</accession>
<dbReference type="EMBL" id="QUMS01000001">
    <property type="protein sequence ID" value="REG11490.1"/>
    <property type="molecule type" value="Genomic_DNA"/>
</dbReference>
<feature type="domain" description="ABC transporter" evidence="3">
    <location>
        <begin position="6"/>
        <end position="238"/>
    </location>
</feature>
<dbReference type="CDD" id="cd03263">
    <property type="entry name" value="ABC_subfamily_A"/>
    <property type="match status" value="1"/>
</dbReference>
<sequence length="319" mass="35723">MDEPIVYIQDLCKKYNAKKEEFALESLNLSINRGTLFGLIGPDGAGKSTTLRILATIISPTSGKASVNGFDVQTEVEKVRGQIGYMPQNFSLYQDLSVIENLNFFAEIQRMPLDQRHERIERMLAFTHLGQFQHRRARNLSGGMKKKLALACALVHNPRVLILDEPSTGVDPVSRRELWEILASVVEDGVTVIVSTPYMDEAERCHKAAILYHGQVIANGSTSDLRLSLPFDILEVKAKPRKAARQLISTLDGIYDWRPVGDAFRITVEKSLTDKVLAELQKELDAQALDTRLLRQTTPSMEDVFVYQAGISRGNHESL</sequence>
<dbReference type="GO" id="GO:0016887">
    <property type="term" value="F:ATP hydrolysis activity"/>
    <property type="evidence" value="ECO:0007669"/>
    <property type="project" value="InterPro"/>
</dbReference>
<dbReference type="SUPFAM" id="SSF52540">
    <property type="entry name" value="P-loop containing nucleoside triphosphate hydrolases"/>
    <property type="match status" value="1"/>
</dbReference>
<evidence type="ECO:0000256" key="2">
    <source>
        <dbReference type="ARBA" id="ARBA00022840"/>
    </source>
</evidence>
<keyword evidence="2 4" id="KW-0067">ATP-binding</keyword>
<dbReference type="InterPro" id="IPR027417">
    <property type="entry name" value="P-loop_NTPase"/>
</dbReference>
<dbReference type="InterPro" id="IPR003439">
    <property type="entry name" value="ABC_transporter-like_ATP-bd"/>
</dbReference>
<dbReference type="Gene3D" id="3.40.50.300">
    <property type="entry name" value="P-loop containing nucleotide triphosphate hydrolases"/>
    <property type="match status" value="1"/>
</dbReference>
<gene>
    <name evidence="4" type="ORF">DFR64_1379</name>
</gene>
<name>A0A347ZRM4_9CHLR</name>
<reference evidence="4 5" key="1">
    <citation type="submission" date="2018-08" db="EMBL/GenBank/DDBJ databases">
        <title>Genomic Encyclopedia of Type Strains, Phase IV (KMG-IV): sequencing the most valuable type-strain genomes for metagenomic binning, comparative biology and taxonomic classification.</title>
        <authorList>
            <person name="Goeker M."/>
        </authorList>
    </citation>
    <scope>NUCLEOTIDE SEQUENCE [LARGE SCALE GENOMIC DNA]</scope>
    <source>
        <strain evidence="4 5">DSM 23923</strain>
    </source>
</reference>
<organism evidence="4 5">
    <name type="scientific">Pelolinea submarina</name>
    <dbReference type="NCBI Taxonomy" id="913107"/>
    <lineage>
        <taxon>Bacteria</taxon>
        <taxon>Bacillati</taxon>
        <taxon>Chloroflexota</taxon>
        <taxon>Anaerolineae</taxon>
        <taxon>Anaerolineales</taxon>
        <taxon>Anaerolineaceae</taxon>
        <taxon>Pelolinea</taxon>
    </lineage>
</organism>
<evidence type="ECO:0000259" key="3">
    <source>
        <dbReference type="PROSITE" id="PS50893"/>
    </source>
</evidence>
<dbReference type="PROSITE" id="PS50893">
    <property type="entry name" value="ABC_TRANSPORTER_2"/>
    <property type="match status" value="1"/>
</dbReference>
<dbReference type="PANTHER" id="PTHR43038:SF3">
    <property type="entry name" value="ABC TRANSPORTER G FAMILY MEMBER 20 ISOFORM X1"/>
    <property type="match status" value="1"/>
</dbReference>
<dbReference type="PROSITE" id="PS00211">
    <property type="entry name" value="ABC_TRANSPORTER_1"/>
    <property type="match status" value="1"/>
</dbReference>
<dbReference type="SMART" id="SM00382">
    <property type="entry name" value="AAA"/>
    <property type="match status" value="1"/>
</dbReference>
<evidence type="ECO:0000313" key="5">
    <source>
        <dbReference type="Proteomes" id="UP000256388"/>
    </source>
</evidence>
<dbReference type="RefSeq" id="WP_116224620.1">
    <property type="nucleotide sequence ID" value="NZ_AP018437.1"/>
</dbReference>
<keyword evidence="5" id="KW-1185">Reference proteome</keyword>
<dbReference type="GO" id="GO:0005524">
    <property type="term" value="F:ATP binding"/>
    <property type="evidence" value="ECO:0007669"/>
    <property type="project" value="UniProtKB-KW"/>
</dbReference>
<dbReference type="AlphaFoldDB" id="A0A347ZRM4"/>
<dbReference type="OrthoDB" id="9804819at2"/>
<evidence type="ECO:0000256" key="1">
    <source>
        <dbReference type="ARBA" id="ARBA00022741"/>
    </source>
</evidence>
<dbReference type="InterPro" id="IPR003593">
    <property type="entry name" value="AAA+_ATPase"/>
</dbReference>
<keyword evidence="1" id="KW-0547">Nucleotide-binding</keyword>
<protein>
    <submittedName>
        <fullName evidence="4">ABC-2 type transport system ATP-binding protein</fullName>
    </submittedName>
</protein>
<comment type="caution">
    <text evidence="4">The sequence shown here is derived from an EMBL/GenBank/DDBJ whole genome shotgun (WGS) entry which is preliminary data.</text>
</comment>
<dbReference type="Pfam" id="PF00005">
    <property type="entry name" value="ABC_tran"/>
    <property type="match status" value="1"/>
</dbReference>
<dbReference type="Proteomes" id="UP000256388">
    <property type="component" value="Unassembled WGS sequence"/>
</dbReference>
<dbReference type="InterPro" id="IPR017871">
    <property type="entry name" value="ABC_transporter-like_CS"/>
</dbReference>